<dbReference type="InterPro" id="IPR050962">
    <property type="entry name" value="Phosphate-bind_PstS"/>
</dbReference>
<comment type="similarity">
    <text evidence="2 7">Belongs to the PstS family.</text>
</comment>
<dbReference type="PIRSF" id="PIRSF002756">
    <property type="entry name" value="PstS"/>
    <property type="match status" value="1"/>
</dbReference>
<protein>
    <recommendedName>
        <fullName evidence="4 7">Phosphate-binding protein PstS</fullName>
    </recommendedName>
</protein>
<dbReference type="PANTHER" id="PTHR42996:SF1">
    <property type="entry name" value="PHOSPHATE-BINDING PROTEIN PSTS"/>
    <property type="match status" value="1"/>
</dbReference>
<comment type="caution">
    <text evidence="9">The sequence shown here is derived from an EMBL/GenBank/DDBJ whole genome shotgun (WGS) entry which is preliminary data.</text>
</comment>
<evidence type="ECO:0000256" key="7">
    <source>
        <dbReference type="PIRNR" id="PIRNR002756"/>
    </source>
</evidence>
<evidence type="ECO:0000256" key="5">
    <source>
        <dbReference type="ARBA" id="ARBA00022448"/>
    </source>
</evidence>
<dbReference type="AlphaFoldDB" id="A0A512BP60"/>
<dbReference type="PROSITE" id="PS51257">
    <property type="entry name" value="PROKAR_LIPOPROTEIN"/>
    <property type="match status" value="1"/>
</dbReference>
<keyword evidence="10" id="KW-1185">Reference proteome</keyword>
<dbReference type="OrthoDB" id="9801510at2"/>
<dbReference type="Gene3D" id="3.40.190.10">
    <property type="entry name" value="Periplasmic binding protein-like II"/>
    <property type="match status" value="2"/>
</dbReference>
<dbReference type="RefSeq" id="WP_114186198.1">
    <property type="nucleotide sequence ID" value="NZ_BJYU01000015.1"/>
</dbReference>
<dbReference type="CDD" id="cd13565">
    <property type="entry name" value="PBP2_PstS"/>
    <property type="match status" value="1"/>
</dbReference>
<dbReference type="Proteomes" id="UP000321085">
    <property type="component" value="Unassembled WGS sequence"/>
</dbReference>
<evidence type="ECO:0000256" key="2">
    <source>
        <dbReference type="ARBA" id="ARBA00008725"/>
    </source>
</evidence>
<evidence type="ECO:0000256" key="4">
    <source>
        <dbReference type="ARBA" id="ARBA00021889"/>
    </source>
</evidence>
<dbReference type="GO" id="GO:0042301">
    <property type="term" value="F:phosphate ion binding"/>
    <property type="evidence" value="ECO:0007669"/>
    <property type="project" value="InterPro"/>
</dbReference>
<organism evidence="9 10">
    <name type="scientific">Microvirga aerophila</name>
    <dbReference type="NCBI Taxonomy" id="670291"/>
    <lineage>
        <taxon>Bacteria</taxon>
        <taxon>Pseudomonadati</taxon>
        <taxon>Pseudomonadota</taxon>
        <taxon>Alphaproteobacteria</taxon>
        <taxon>Hyphomicrobiales</taxon>
        <taxon>Methylobacteriaceae</taxon>
        <taxon>Microvirga</taxon>
    </lineage>
</organism>
<feature type="domain" description="PBP" evidence="8">
    <location>
        <begin position="22"/>
        <end position="306"/>
    </location>
</feature>
<dbReference type="InterPro" id="IPR005673">
    <property type="entry name" value="ABC_phos-bd_PstS"/>
</dbReference>
<evidence type="ECO:0000256" key="3">
    <source>
        <dbReference type="ARBA" id="ARBA00011529"/>
    </source>
</evidence>
<evidence type="ECO:0000256" key="6">
    <source>
        <dbReference type="ARBA" id="ARBA00022592"/>
    </source>
</evidence>
<dbReference type="GO" id="GO:0035435">
    <property type="term" value="P:phosphate ion transmembrane transport"/>
    <property type="evidence" value="ECO:0007669"/>
    <property type="project" value="InterPro"/>
</dbReference>
<comment type="function">
    <text evidence="1 7">Part of the ABC transporter complex PstSACB involved in phosphate import.</text>
</comment>
<name>A0A512BP60_9HYPH</name>
<keyword evidence="5 7" id="KW-0813">Transport</keyword>
<dbReference type="SUPFAM" id="SSF53850">
    <property type="entry name" value="Periplasmic binding protein-like II"/>
    <property type="match status" value="1"/>
</dbReference>
<dbReference type="PANTHER" id="PTHR42996">
    <property type="entry name" value="PHOSPHATE-BINDING PROTEIN PSTS"/>
    <property type="match status" value="1"/>
</dbReference>
<sequence>MNRWSHAVAVGLVLATAACSDRPAAITGAGATFPFPLYARWAEAYYGETQTRVNYQPIGSSAGIRQIRTGTVDFGATDAPLTGEELRKDGLVQFPVVIGGIVPIYNIEGVPAGQLKLTGEILADIFNARITRWNDARIIQVNQGVTLPDAAIAPVYRSDGSGTTDVFTTYLSQASEAWKGGPGAGASVQWPIGQGGKGNEGVAALVKQVSNSIGYVEYAYAKQTQIPVAQLWNAAGRFIAPDAKTFQAAAAGADWKPASGFGISLTNQPGEEAWPITSPTFILVHKAPEKPGQVVEVLRFFDWAFSKGDPTAVELDYVPLPNPVKDLVRATWQNEVKDKSGQPLLKKPS</sequence>
<comment type="subunit">
    <text evidence="3 7">The complex is composed of two ATP-binding proteins (PstB), two transmembrane proteins (PstC and PstA) and a solute-binding protein (PstS).</text>
</comment>
<accession>A0A512BP60</accession>
<evidence type="ECO:0000313" key="9">
    <source>
        <dbReference type="EMBL" id="GEO13740.1"/>
    </source>
</evidence>
<gene>
    <name evidence="9" type="primary">pstS_1</name>
    <name evidence="9" type="ORF">MAE02_14360</name>
</gene>
<dbReference type="NCBIfam" id="NF008171">
    <property type="entry name" value="PRK10918.1"/>
    <property type="match status" value="1"/>
</dbReference>
<dbReference type="GO" id="GO:0043190">
    <property type="term" value="C:ATP-binding cassette (ABC) transporter complex"/>
    <property type="evidence" value="ECO:0007669"/>
    <property type="project" value="InterPro"/>
</dbReference>
<evidence type="ECO:0000259" key="8">
    <source>
        <dbReference type="Pfam" id="PF12849"/>
    </source>
</evidence>
<dbReference type="EMBL" id="BJYU01000015">
    <property type="protein sequence ID" value="GEO13740.1"/>
    <property type="molecule type" value="Genomic_DNA"/>
</dbReference>
<evidence type="ECO:0000313" key="10">
    <source>
        <dbReference type="Proteomes" id="UP000321085"/>
    </source>
</evidence>
<dbReference type="InterPro" id="IPR024370">
    <property type="entry name" value="PBP_domain"/>
</dbReference>
<dbReference type="NCBIfam" id="TIGR00975">
    <property type="entry name" value="3a0107s03"/>
    <property type="match status" value="1"/>
</dbReference>
<dbReference type="Pfam" id="PF12849">
    <property type="entry name" value="PBP_like_2"/>
    <property type="match status" value="1"/>
</dbReference>
<proteinExistence type="inferred from homology"/>
<evidence type="ECO:0000256" key="1">
    <source>
        <dbReference type="ARBA" id="ARBA00002841"/>
    </source>
</evidence>
<keyword evidence="6 7" id="KW-0592">Phosphate transport</keyword>
<reference evidence="9 10" key="1">
    <citation type="submission" date="2019-07" db="EMBL/GenBank/DDBJ databases">
        <title>Whole genome shotgun sequence of Microvirga aerophila NBRC 106136.</title>
        <authorList>
            <person name="Hosoyama A."/>
            <person name="Uohara A."/>
            <person name="Ohji S."/>
            <person name="Ichikawa N."/>
        </authorList>
    </citation>
    <scope>NUCLEOTIDE SEQUENCE [LARGE SCALE GENOMIC DNA]</scope>
    <source>
        <strain evidence="9 10">NBRC 106136</strain>
    </source>
</reference>